<sequence length="527" mass="55798">MNLIDFSSSPISLLPALIALSLAIISRHVVASLGIGILLGAFLLTHYSVSESTYYLASTVSSVFVEDGSINSWNMSIVGFIVLLGMMTALLALSGGTRAFANWAQQKVKSKRGSKILAAALGVFIFIDDYFNSLAVGSISRPVTDRFYVSRAKLAYILDSTAAPICVVSPVSSWGAYIMTIVSGILISHGVVEYSALGAYLRIIPMNFYAVFALLMVFAVAWFSLDIGQMRKHEILASQAQDSDDANEHLVQENDLDIEESENGKISYLVSPILLLIAATFSAMLYTGSQALAEQGTAFSVFAALENTNVGMSLIFGSGVGVLFALAITLKQGLPLSTVLRAVWLGAKSMKGAIVILLFAWTIGKVISDMQTGTYLSTLAQGNVSPQWLPVILFLLSGLMAFSTGTSWGTFGIMLPIAGDMAASIDISLILPMLSAVLAGSVFGDHCSPISDTTILSSTGARCNHIVHVATQLPYALAVAFISSIGFIVLGVSGSLWLSLVVTSAVFVAICVLFSILSRSRVVTATS</sequence>
<feature type="domain" description="Na+/H+ antiporter NhaC-like C-terminal" evidence="7">
    <location>
        <begin position="165"/>
        <end position="492"/>
    </location>
</feature>
<feature type="transmembrane region" description="Helical" evidence="6">
    <location>
        <begin position="309"/>
        <end position="330"/>
    </location>
</feature>
<feature type="transmembrane region" description="Helical" evidence="6">
    <location>
        <begin position="6"/>
        <end position="25"/>
    </location>
</feature>
<feature type="transmembrane region" description="Helical" evidence="6">
    <location>
        <begin position="116"/>
        <end position="139"/>
    </location>
</feature>
<evidence type="ECO:0000256" key="5">
    <source>
        <dbReference type="ARBA" id="ARBA00023136"/>
    </source>
</evidence>
<feature type="transmembrane region" description="Helical" evidence="6">
    <location>
        <begin position="30"/>
        <end position="49"/>
    </location>
</feature>
<evidence type="ECO:0000259" key="7">
    <source>
        <dbReference type="Pfam" id="PF03553"/>
    </source>
</evidence>
<keyword evidence="9" id="KW-1185">Reference proteome</keyword>
<feature type="transmembrane region" description="Helical" evidence="6">
    <location>
        <begin position="266"/>
        <end position="288"/>
    </location>
</feature>
<reference evidence="8" key="1">
    <citation type="submission" date="2021-11" db="EMBL/GenBank/DDBJ databases">
        <authorList>
            <person name="Rodrigo-Torres L."/>
            <person name="Arahal R. D."/>
            <person name="Lucena T."/>
        </authorList>
    </citation>
    <scope>NUCLEOTIDE SEQUENCE</scope>
    <source>
        <strain evidence="8">CECT 7928</strain>
    </source>
</reference>
<dbReference type="RefSeq" id="WP_237362477.1">
    <property type="nucleotide sequence ID" value="NZ_CAKLDM010000002.1"/>
</dbReference>
<feature type="transmembrane region" description="Helical" evidence="6">
    <location>
        <begin position="73"/>
        <end position="95"/>
    </location>
</feature>
<dbReference type="InterPro" id="IPR018461">
    <property type="entry name" value="Na/H_Antiport_NhaC-like_C"/>
</dbReference>
<evidence type="ECO:0000313" key="9">
    <source>
        <dbReference type="Proteomes" id="UP000838748"/>
    </source>
</evidence>
<accession>A0ABN8E4X2</accession>
<evidence type="ECO:0000313" key="8">
    <source>
        <dbReference type="EMBL" id="CAH0540576.1"/>
    </source>
</evidence>
<keyword evidence="3 6" id="KW-0812">Transmembrane</keyword>
<keyword evidence="5 6" id="KW-0472">Membrane</keyword>
<evidence type="ECO:0000256" key="4">
    <source>
        <dbReference type="ARBA" id="ARBA00022989"/>
    </source>
</evidence>
<proteinExistence type="predicted"/>
<comment type="caution">
    <text evidence="8">The sequence shown here is derived from an EMBL/GenBank/DDBJ whole genome shotgun (WGS) entry which is preliminary data.</text>
</comment>
<evidence type="ECO:0000256" key="6">
    <source>
        <dbReference type="SAM" id="Phobius"/>
    </source>
</evidence>
<comment type="subcellular location">
    <subcellularLocation>
        <location evidence="1">Cell membrane</location>
        <topology evidence="1">Multi-pass membrane protein</topology>
    </subcellularLocation>
</comment>
<gene>
    <name evidence="8" type="ORF">VMF7928_02965</name>
</gene>
<feature type="transmembrane region" description="Helical" evidence="6">
    <location>
        <begin position="496"/>
        <end position="517"/>
    </location>
</feature>
<keyword evidence="2" id="KW-1003">Cell membrane</keyword>
<evidence type="ECO:0000256" key="3">
    <source>
        <dbReference type="ARBA" id="ARBA00022692"/>
    </source>
</evidence>
<dbReference type="EMBL" id="CAKLDM010000002">
    <property type="protein sequence ID" value="CAH0540576.1"/>
    <property type="molecule type" value="Genomic_DNA"/>
</dbReference>
<feature type="transmembrane region" description="Helical" evidence="6">
    <location>
        <begin position="388"/>
        <end position="415"/>
    </location>
</feature>
<name>A0ABN8E4X2_9VIBR</name>
<organism evidence="8 9">
    <name type="scientific">Vibrio marisflavi CECT 7928</name>
    <dbReference type="NCBI Taxonomy" id="634439"/>
    <lineage>
        <taxon>Bacteria</taxon>
        <taxon>Pseudomonadati</taxon>
        <taxon>Pseudomonadota</taxon>
        <taxon>Gammaproteobacteria</taxon>
        <taxon>Vibrionales</taxon>
        <taxon>Vibrionaceae</taxon>
        <taxon>Vibrio</taxon>
    </lineage>
</organism>
<feature type="transmembrane region" description="Helical" evidence="6">
    <location>
        <begin position="465"/>
        <end position="490"/>
    </location>
</feature>
<evidence type="ECO:0000256" key="2">
    <source>
        <dbReference type="ARBA" id="ARBA00022475"/>
    </source>
</evidence>
<dbReference type="PANTHER" id="PTHR43478:SF1">
    <property type="entry name" value="NA+_H+ ANTIPORTER NHAC-LIKE C-TERMINAL DOMAIN-CONTAINING PROTEIN"/>
    <property type="match status" value="1"/>
</dbReference>
<protein>
    <recommendedName>
        <fullName evidence="7">Na+/H+ antiporter NhaC-like C-terminal domain-containing protein</fullName>
    </recommendedName>
</protein>
<feature type="transmembrane region" description="Helical" evidence="6">
    <location>
        <begin position="206"/>
        <end position="225"/>
    </location>
</feature>
<keyword evidence="4 6" id="KW-1133">Transmembrane helix</keyword>
<dbReference type="Pfam" id="PF03553">
    <property type="entry name" value="Na_H_antiporter"/>
    <property type="match status" value="1"/>
</dbReference>
<dbReference type="PANTHER" id="PTHR43478">
    <property type="entry name" value="NA+/H+ ANTIPORTER-RELATED"/>
    <property type="match status" value="1"/>
</dbReference>
<feature type="transmembrane region" description="Helical" evidence="6">
    <location>
        <begin position="350"/>
        <end position="367"/>
    </location>
</feature>
<evidence type="ECO:0000256" key="1">
    <source>
        <dbReference type="ARBA" id="ARBA00004651"/>
    </source>
</evidence>
<dbReference type="Proteomes" id="UP000838748">
    <property type="component" value="Unassembled WGS sequence"/>
</dbReference>